<dbReference type="KEGG" id="aaco:K1I37_08070"/>
<dbReference type="Proteomes" id="UP000829401">
    <property type="component" value="Chromosome"/>
</dbReference>
<evidence type="ECO:0000259" key="1">
    <source>
        <dbReference type="Pfam" id="PF05193"/>
    </source>
</evidence>
<dbReference type="STRING" id="1356854.N007_00690"/>
<evidence type="ECO:0000313" key="3">
    <source>
        <dbReference type="Proteomes" id="UP000829401"/>
    </source>
</evidence>
<dbReference type="GO" id="GO:0046872">
    <property type="term" value="F:metal ion binding"/>
    <property type="evidence" value="ECO:0007669"/>
    <property type="project" value="InterPro"/>
</dbReference>
<dbReference type="Gene3D" id="3.30.830.10">
    <property type="entry name" value="Metalloenzyme, LuxS/M16 peptidase-like"/>
    <property type="match status" value="2"/>
</dbReference>
<dbReference type="Pfam" id="PF05193">
    <property type="entry name" value="Peptidase_M16_C"/>
    <property type="match status" value="1"/>
</dbReference>
<dbReference type="EMBL" id="CP080467">
    <property type="protein sequence ID" value="UNO50412.1"/>
    <property type="molecule type" value="Genomic_DNA"/>
</dbReference>
<proteinExistence type="predicted"/>
<dbReference type="RefSeq" id="WP_021295875.1">
    <property type="nucleotide sequence ID" value="NZ_AURB01000112.1"/>
</dbReference>
<keyword evidence="3" id="KW-1185">Reference proteome</keyword>
<evidence type="ECO:0000313" key="2">
    <source>
        <dbReference type="EMBL" id="UNO50412.1"/>
    </source>
</evidence>
<dbReference type="NCBIfam" id="NF047422">
    <property type="entry name" value="YfmF_fam"/>
    <property type="match status" value="1"/>
</dbReference>
<dbReference type="InterPro" id="IPR011249">
    <property type="entry name" value="Metalloenz_LuxS/M16"/>
</dbReference>
<dbReference type="InterPro" id="IPR050361">
    <property type="entry name" value="MPP/UQCRC_Complex"/>
</dbReference>
<dbReference type="PANTHER" id="PTHR11851:SF186">
    <property type="entry name" value="INACTIVE METALLOPROTEASE YMFF-RELATED"/>
    <property type="match status" value="1"/>
</dbReference>
<protein>
    <submittedName>
        <fullName evidence="2">Insulinase family protein</fullName>
    </submittedName>
</protein>
<name>T0C5L2_ALIAG</name>
<accession>A0A9E6ZGV1</accession>
<organism evidence="2 3">
    <name type="scientific">Alicyclobacillus acidoterrestris (strain ATCC 49025 / DSM 3922 / CIP 106132 / NCIMB 13137 / GD3B)</name>
    <dbReference type="NCBI Taxonomy" id="1356854"/>
    <lineage>
        <taxon>Bacteria</taxon>
        <taxon>Bacillati</taxon>
        <taxon>Bacillota</taxon>
        <taxon>Bacilli</taxon>
        <taxon>Bacillales</taxon>
        <taxon>Alicyclobacillaceae</taxon>
        <taxon>Alicyclobacillus</taxon>
    </lineage>
</organism>
<gene>
    <name evidence="2" type="ORF">K1I37_08070</name>
</gene>
<dbReference type="AlphaFoldDB" id="T0C5L2"/>
<feature type="domain" description="Peptidase M16 C-terminal" evidence="1">
    <location>
        <begin position="182"/>
        <end position="356"/>
    </location>
</feature>
<dbReference type="SUPFAM" id="SSF63411">
    <property type="entry name" value="LuxS/MPP-like metallohydrolase"/>
    <property type="match status" value="2"/>
</dbReference>
<dbReference type="PANTHER" id="PTHR11851">
    <property type="entry name" value="METALLOPROTEASE"/>
    <property type="match status" value="1"/>
</dbReference>
<reference evidence="3" key="1">
    <citation type="journal article" date="2022" name="G3 (Bethesda)">
        <title>Unveiling the complete genome sequence of Alicyclobacillus acidoterrestris DSM 3922T, a taint-producing strain.</title>
        <authorList>
            <person name="Leonardo I.C."/>
            <person name="Barreto Crespo M.T."/>
            <person name="Gaspar F.B."/>
        </authorList>
    </citation>
    <scope>NUCLEOTIDE SEQUENCE [LARGE SCALE GENOMIC DNA]</scope>
    <source>
        <strain evidence="3">DSM 3922</strain>
    </source>
</reference>
<sequence>MANFTTRQAGRIYVHFLPHTRFRTKDLTIRLHIPQSRERVTPMALLPYMWMNGTKSKPSTRDLTIAADELYGTVVRSGLGKRGEYQIMEVSANIPDVSAITRDHVVEQALALVCEVLLNHEAKTAAFSDDAVRQEIDLHRRRIEATRDDKMGYALQRCLAEVARGTAAALPRLGYLEDLEAIDADVLFDCYRTLLKEAEVHAYLVGPYQDADALSEQIIGQLSQVIGEGAMRSQLQVEPLRTGVETSFRHVTERQDVAQAQLDIGYRTGVNFSSDDYPAMLMMNGVLGGFAHSKLFLNVREKHSLAYTVWSHFDAMTGSLAVMTGIEPKQYEKALQIIEEQVTAIQAGNITDEEMAFTFRGLQNQYTVLLDQPSSLTSWHYNGVLCGQQREIETLLDQLQRVTKEDVVDAAKRLEPNTIYFLTGEGDAQ</sequence>
<dbReference type="InterPro" id="IPR007863">
    <property type="entry name" value="Peptidase_M16_C"/>
</dbReference>
<accession>T0C5L2</accession>
<dbReference type="eggNOG" id="COG0612">
    <property type="taxonomic scope" value="Bacteria"/>
</dbReference>